<gene>
    <name evidence="1" type="ORF">SAMN05421540_10784</name>
</gene>
<organism evidence="1 2">
    <name type="scientific">Psychroflexus halocasei</name>
    <dbReference type="NCBI Taxonomy" id="908615"/>
    <lineage>
        <taxon>Bacteria</taxon>
        <taxon>Pseudomonadati</taxon>
        <taxon>Bacteroidota</taxon>
        <taxon>Flavobacteriia</taxon>
        <taxon>Flavobacteriales</taxon>
        <taxon>Flavobacteriaceae</taxon>
        <taxon>Psychroflexus</taxon>
    </lineage>
</organism>
<reference evidence="1 2" key="1">
    <citation type="submission" date="2016-10" db="EMBL/GenBank/DDBJ databases">
        <authorList>
            <person name="de Groot N.N."/>
        </authorList>
    </citation>
    <scope>NUCLEOTIDE SEQUENCE [LARGE SCALE GENOMIC DNA]</scope>
    <source>
        <strain evidence="1 2">DSM 23581</strain>
    </source>
</reference>
<dbReference type="STRING" id="908615.SAMN05421540_10784"/>
<evidence type="ECO:0000313" key="2">
    <source>
        <dbReference type="Proteomes" id="UP000198820"/>
    </source>
</evidence>
<name>A0A1H4C822_9FLAO</name>
<evidence type="ECO:0000313" key="1">
    <source>
        <dbReference type="EMBL" id="SEA56480.1"/>
    </source>
</evidence>
<dbReference type="Proteomes" id="UP000198820">
    <property type="component" value="Unassembled WGS sequence"/>
</dbReference>
<keyword evidence="2" id="KW-1185">Reference proteome</keyword>
<sequence>MEIYFPDELANSPYHTEKELKKFLVVKDEVYGDVIFLKGEYNLKKGKKGYNYDIKSNQNDKKNYFNIIFFHHCKLWNFKKTSKQS</sequence>
<proteinExistence type="predicted"/>
<dbReference type="RefSeq" id="WP_093244447.1">
    <property type="nucleotide sequence ID" value="NZ_FNQF01000007.1"/>
</dbReference>
<protein>
    <submittedName>
        <fullName evidence="1">Uncharacterized protein</fullName>
    </submittedName>
</protein>
<dbReference type="EMBL" id="FNQF01000007">
    <property type="protein sequence ID" value="SEA56480.1"/>
    <property type="molecule type" value="Genomic_DNA"/>
</dbReference>
<accession>A0A1H4C822</accession>
<dbReference type="AlphaFoldDB" id="A0A1H4C822"/>